<proteinExistence type="predicted"/>
<keyword evidence="2" id="KW-1185">Reference proteome</keyword>
<dbReference type="Proteomes" id="UP001177003">
    <property type="component" value="Chromosome 6"/>
</dbReference>
<sequence length="151" mass="17856">MERDLKSWCMAFFEVDWAYDAYENDMSESFNYVIDLARKRPLLAMLEEIQIYAMERAYKMLLEGQSWDNLKTCPSIRLKTSKLKKHQKYPMCACNDNHFKPQKNAEDYVAPGFHTTMFLTCYNHIINPLNGSSMWPEVSYMKPLPPQKEGY</sequence>
<gene>
    <name evidence="1" type="ORF">LSALG_LOCUS28072</name>
</gene>
<dbReference type="PANTHER" id="PTHR31973:SF189">
    <property type="entry name" value="TRANSPOSASE, MUDR, PLANT, MULE TRANSPOSASE DOMAIN PROTEIN-RELATED"/>
    <property type="match status" value="1"/>
</dbReference>
<protein>
    <submittedName>
        <fullName evidence="1">Uncharacterized protein</fullName>
    </submittedName>
</protein>
<dbReference type="PANTHER" id="PTHR31973">
    <property type="entry name" value="POLYPROTEIN, PUTATIVE-RELATED"/>
    <property type="match status" value="1"/>
</dbReference>
<evidence type="ECO:0000313" key="2">
    <source>
        <dbReference type="Proteomes" id="UP001177003"/>
    </source>
</evidence>
<accession>A0AA35ZB74</accession>
<organism evidence="1 2">
    <name type="scientific">Lactuca saligna</name>
    <name type="common">Willowleaf lettuce</name>
    <dbReference type="NCBI Taxonomy" id="75948"/>
    <lineage>
        <taxon>Eukaryota</taxon>
        <taxon>Viridiplantae</taxon>
        <taxon>Streptophyta</taxon>
        <taxon>Embryophyta</taxon>
        <taxon>Tracheophyta</taxon>
        <taxon>Spermatophyta</taxon>
        <taxon>Magnoliopsida</taxon>
        <taxon>eudicotyledons</taxon>
        <taxon>Gunneridae</taxon>
        <taxon>Pentapetalae</taxon>
        <taxon>asterids</taxon>
        <taxon>campanulids</taxon>
        <taxon>Asterales</taxon>
        <taxon>Asteraceae</taxon>
        <taxon>Cichorioideae</taxon>
        <taxon>Cichorieae</taxon>
        <taxon>Lactucinae</taxon>
        <taxon>Lactuca</taxon>
    </lineage>
</organism>
<dbReference type="AlphaFoldDB" id="A0AA35ZB74"/>
<name>A0AA35ZB74_LACSI</name>
<dbReference type="EMBL" id="OX465082">
    <property type="protein sequence ID" value="CAI9288797.1"/>
    <property type="molecule type" value="Genomic_DNA"/>
</dbReference>
<evidence type="ECO:0000313" key="1">
    <source>
        <dbReference type="EMBL" id="CAI9288797.1"/>
    </source>
</evidence>
<reference evidence="1" key="1">
    <citation type="submission" date="2023-04" db="EMBL/GenBank/DDBJ databases">
        <authorList>
            <person name="Vijverberg K."/>
            <person name="Xiong W."/>
            <person name="Schranz E."/>
        </authorList>
    </citation>
    <scope>NUCLEOTIDE SEQUENCE</scope>
</reference>